<gene>
    <name evidence="1" type="ORF">IQ241_13870</name>
</gene>
<dbReference type="AlphaFoldDB" id="A0A8J7DD50"/>
<comment type="caution">
    <text evidence="1">The sequence shown here is derived from an EMBL/GenBank/DDBJ whole genome shotgun (WGS) entry which is preliminary data.</text>
</comment>
<dbReference type="EMBL" id="JADEXG010000031">
    <property type="protein sequence ID" value="MBE9078368.1"/>
    <property type="molecule type" value="Genomic_DNA"/>
</dbReference>
<protein>
    <submittedName>
        <fullName evidence="1">Uncharacterized protein</fullName>
    </submittedName>
</protein>
<name>A0A8J7DD50_9CYAN</name>
<sequence>MPYFKLVQVIAFPDWIIAVGQLPTGGYRCWVLTPELTALDDGEVYPTSQAAASAARFLVKYSLD</sequence>
<reference evidence="1" key="1">
    <citation type="submission" date="2020-10" db="EMBL/GenBank/DDBJ databases">
        <authorList>
            <person name="Castelo-Branco R."/>
            <person name="Eusebio N."/>
            <person name="Adriana R."/>
            <person name="Vieira A."/>
            <person name="Brugerolle De Fraissinette N."/>
            <person name="Rezende De Castro R."/>
            <person name="Schneider M.P."/>
            <person name="Vasconcelos V."/>
            <person name="Leao P.N."/>
        </authorList>
    </citation>
    <scope>NUCLEOTIDE SEQUENCE</scope>
    <source>
        <strain evidence="1">LEGE 07310</strain>
    </source>
</reference>
<keyword evidence="2" id="KW-1185">Reference proteome</keyword>
<proteinExistence type="predicted"/>
<organism evidence="1 2">
    <name type="scientific">Vasconcelosia minhoensis LEGE 07310</name>
    <dbReference type="NCBI Taxonomy" id="915328"/>
    <lineage>
        <taxon>Bacteria</taxon>
        <taxon>Bacillati</taxon>
        <taxon>Cyanobacteriota</taxon>
        <taxon>Cyanophyceae</taxon>
        <taxon>Nodosilineales</taxon>
        <taxon>Cymatolegaceae</taxon>
        <taxon>Vasconcelosia</taxon>
        <taxon>Vasconcelosia minhoensis</taxon>
    </lineage>
</organism>
<dbReference type="Proteomes" id="UP000636505">
    <property type="component" value="Unassembled WGS sequence"/>
</dbReference>
<evidence type="ECO:0000313" key="1">
    <source>
        <dbReference type="EMBL" id="MBE9078368.1"/>
    </source>
</evidence>
<evidence type="ECO:0000313" key="2">
    <source>
        <dbReference type="Proteomes" id="UP000636505"/>
    </source>
</evidence>
<accession>A0A8J7DD50</accession>